<gene>
    <name evidence="2" type="ORF">F2P47_11105</name>
</gene>
<accession>A0A6N6VHZ2</accession>
<dbReference type="InterPro" id="IPR009799">
    <property type="entry name" value="EthD_dom"/>
</dbReference>
<dbReference type="EMBL" id="WESC01000009">
    <property type="protein sequence ID" value="KAB7739624.1"/>
    <property type="molecule type" value="Genomic_DNA"/>
</dbReference>
<reference evidence="2 3" key="1">
    <citation type="submission" date="2019-09" db="EMBL/GenBank/DDBJ databases">
        <title>Parvibaculum sedimenti sp. nov., isolated from sediment.</title>
        <authorList>
            <person name="Wang Y."/>
        </authorList>
    </citation>
    <scope>NUCLEOTIDE SEQUENCE [LARGE SCALE GENOMIC DNA]</scope>
    <source>
        <strain evidence="2 3">HXT-9</strain>
    </source>
</reference>
<evidence type="ECO:0000313" key="3">
    <source>
        <dbReference type="Proteomes" id="UP000468901"/>
    </source>
</evidence>
<evidence type="ECO:0000259" key="1">
    <source>
        <dbReference type="Pfam" id="PF07110"/>
    </source>
</evidence>
<dbReference type="SUPFAM" id="SSF54909">
    <property type="entry name" value="Dimeric alpha+beta barrel"/>
    <property type="match status" value="1"/>
</dbReference>
<comment type="caution">
    <text evidence="2">The sequence shown here is derived from an EMBL/GenBank/DDBJ whole genome shotgun (WGS) entry which is preliminary data.</text>
</comment>
<dbReference type="AlphaFoldDB" id="A0A6N6VHZ2"/>
<name>A0A6N6VHZ2_9HYPH</name>
<dbReference type="Pfam" id="PF07110">
    <property type="entry name" value="EthD"/>
    <property type="match status" value="1"/>
</dbReference>
<dbReference type="Gene3D" id="3.30.70.100">
    <property type="match status" value="1"/>
</dbReference>
<feature type="domain" description="EthD" evidence="1">
    <location>
        <begin position="11"/>
        <end position="111"/>
    </location>
</feature>
<dbReference type="GO" id="GO:0016491">
    <property type="term" value="F:oxidoreductase activity"/>
    <property type="evidence" value="ECO:0007669"/>
    <property type="project" value="InterPro"/>
</dbReference>
<keyword evidence="3" id="KW-1185">Reference proteome</keyword>
<organism evidence="2 3">
    <name type="scientific">Parvibaculum sedimenti</name>
    <dbReference type="NCBI Taxonomy" id="2608632"/>
    <lineage>
        <taxon>Bacteria</taxon>
        <taxon>Pseudomonadati</taxon>
        <taxon>Pseudomonadota</taxon>
        <taxon>Alphaproteobacteria</taxon>
        <taxon>Hyphomicrobiales</taxon>
        <taxon>Parvibaculaceae</taxon>
        <taxon>Parvibaculum</taxon>
    </lineage>
</organism>
<dbReference type="Proteomes" id="UP000468901">
    <property type="component" value="Unassembled WGS sequence"/>
</dbReference>
<dbReference type="RefSeq" id="WP_152216433.1">
    <property type="nucleotide sequence ID" value="NZ_JBAQYD010000042.1"/>
</dbReference>
<evidence type="ECO:0000313" key="2">
    <source>
        <dbReference type="EMBL" id="KAB7739624.1"/>
    </source>
</evidence>
<proteinExistence type="predicted"/>
<protein>
    <submittedName>
        <fullName evidence="2">EthD family reductase</fullName>
    </submittedName>
</protein>
<sequence length="125" mass="14321">MIKLTFCLTRKPGMSREAFQDYWFNNHAPLVAKHRAALKIRRYVQLHTGDFAMTDAIRAARSVSIEAVPAIYDGVAQLWWDNLDDLMTDTPEAREAGRALLEDEAKFIDFSKSPLWFGEEKVIFG</sequence>
<dbReference type="InterPro" id="IPR011008">
    <property type="entry name" value="Dimeric_a/b-barrel"/>
</dbReference>